<comment type="similarity">
    <text evidence="5">Belongs to the EXORDIUM family.</text>
</comment>
<dbReference type="Pfam" id="PF04674">
    <property type="entry name" value="Phi_1"/>
    <property type="match status" value="1"/>
</dbReference>
<dbReference type="InParanoid" id="A0A2K2BGD4"/>
<dbReference type="InterPro" id="IPR006766">
    <property type="entry name" value="EXORDIUM-like"/>
</dbReference>
<name>A0A2K2BGD4_POPTR</name>
<dbReference type="STRING" id="3694.A0A2K2BGD4"/>
<dbReference type="GO" id="GO:0048046">
    <property type="term" value="C:apoplast"/>
    <property type="evidence" value="ECO:0007669"/>
    <property type="project" value="UniProtKB-SubCell"/>
</dbReference>
<gene>
    <name evidence="6" type="ORF">POPTR_002G098900</name>
</gene>
<sequence>MKAPRRRSQSYLTRNASINSLDQIKTQEYRGGQCTVVIGKQILEENYPLGKLLKNPTNYYSSIKAGHGKNAISLVFTSADVAIAGFCRSKCGTHGPGQDKMGIFVYAWVGNSVTRCPCQCAWPFHQPIYEPQAPPLVARNGDVGIDGMIINLATVLAGTVTVISKGQLAHP</sequence>
<comment type="subcellular location">
    <subcellularLocation>
        <location evidence="1">Secreted</location>
        <location evidence="1">Extracellular space</location>
        <location evidence="1">Apoplast</location>
    </subcellularLocation>
</comment>
<dbReference type="PANTHER" id="PTHR31279">
    <property type="entry name" value="PROTEIN EXORDIUM-LIKE 5"/>
    <property type="match status" value="1"/>
</dbReference>
<dbReference type="EMBL" id="CM009291">
    <property type="protein sequence ID" value="PNT48845.1"/>
    <property type="molecule type" value="Genomic_DNA"/>
</dbReference>
<keyword evidence="2" id="KW-0052">Apoplast</keyword>
<accession>A0A2K2BGD4</accession>
<evidence type="ECO:0000256" key="2">
    <source>
        <dbReference type="ARBA" id="ARBA00022523"/>
    </source>
</evidence>
<protein>
    <submittedName>
        <fullName evidence="6">Uncharacterized protein</fullName>
    </submittedName>
</protein>
<evidence type="ECO:0000313" key="7">
    <source>
        <dbReference type="Proteomes" id="UP000006729"/>
    </source>
</evidence>
<keyword evidence="3" id="KW-0964">Secreted</keyword>
<keyword evidence="4" id="KW-0732">Signal</keyword>
<dbReference type="Proteomes" id="UP000006729">
    <property type="component" value="Chromosome 2"/>
</dbReference>
<evidence type="ECO:0000256" key="1">
    <source>
        <dbReference type="ARBA" id="ARBA00004271"/>
    </source>
</evidence>
<proteinExistence type="inferred from homology"/>
<reference evidence="6 7" key="1">
    <citation type="journal article" date="2006" name="Science">
        <title>The genome of black cottonwood, Populus trichocarpa (Torr. &amp; Gray).</title>
        <authorList>
            <person name="Tuskan G.A."/>
            <person name="Difazio S."/>
            <person name="Jansson S."/>
            <person name="Bohlmann J."/>
            <person name="Grigoriev I."/>
            <person name="Hellsten U."/>
            <person name="Putnam N."/>
            <person name="Ralph S."/>
            <person name="Rombauts S."/>
            <person name="Salamov A."/>
            <person name="Schein J."/>
            <person name="Sterck L."/>
            <person name="Aerts A."/>
            <person name="Bhalerao R.R."/>
            <person name="Bhalerao R.P."/>
            <person name="Blaudez D."/>
            <person name="Boerjan W."/>
            <person name="Brun A."/>
            <person name="Brunner A."/>
            <person name="Busov V."/>
            <person name="Campbell M."/>
            <person name="Carlson J."/>
            <person name="Chalot M."/>
            <person name="Chapman J."/>
            <person name="Chen G.L."/>
            <person name="Cooper D."/>
            <person name="Coutinho P.M."/>
            <person name="Couturier J."/>
            <person name="Covert S."/>
            <person name="Cronk Q."/>
            <person name="Cunningham R."/>
            <person name="Davis J."/>
            <person name="Degroeve S."/>
            <person name="Dejardin A."/>
            <person name="Depamphilis C."/>
            <person name="Detter J."/>
            <person name="Dirks B."/>
            <person name="Dubchak I."/>
            <person name="Duplessis S."/>
            <person name="Ehlting J."/>
            <person name="Ellis B."/>
            <person name="Gendler K."/>
            <person name="Goodstein D."/>
            <person name="Gribskov M."/>
            <person name="Grimwood J."/>
            <person name="Groover A."/>
            <person name="Gunter L."/>
            <person name="Hamberger B."/>
            <person name="Heinze B."/>
            <person name="Helariutta Y."/>
            <person name="Henrissat B."/>
            <person name="Holligan D."/>
            <person name="Holt R."/>
            <person name="Huang W."/>
            <person name="Islam-Faridi N."/>
            <person name="Jones S."/>
            <person name="Jones-Rhoades M."/>
            <person name="Jorgensen R."/>
            <person name="Joshi C."/>
            <person name="Kangasjarvi J."/>
            <person name="Karlsson J."/>
            <person name="Kelleher C."/>
            <person name="Kirkpatrick R."/>
            <person name="Kirst M."/>
            <person name="Kohler A."/>
            <person name="Kalluri U."/>
            <person name="Larimer F."/>
            <person name="Leebens-Mack J."/>
            <person name="Leple J.C."/>
            <person name="Locascio P."/>
            <person name="Lou Y."/>
            <person name="Lucas S."/>
            <person name="Martin F."/>
            <person name="Montanini B."/>
            <person name="Napoli C."/>
            <person name="Nelson D.R."/>
            <person name="Nelson C."/>
            <person name="Nieminen K."/>
            <person name="Nilsson O."/>
            <person name="Pereda V."/>
            <person name="Peter G."/>
            <person name="Philippe R."/>
            <person name="Pilate G."/>
            <person name="Poliakov A."/>
            <person name="Razumovskaya J."/>
            <person name="Richardson P."/>
            <person name="Rinaldi C."/>
            <person name="Ritland K."/>
            <person name="Rouze P."/>
            <person name="Ryaboy D."/>
            <person name="Schmutz J."/>
            <person name="Schrader J."/>
            <person name="Segerman B."/>
            <person name="Shin H."/>
            <person name="Siddiqui A."/>
            <person name="Sterky F."/>
            <person name="Terry A."/>
            <person name="Tsai C.J."/>
            <person name="Uberbacher E."/>
            <person name="Unneberg P."/>
            <person name="Vahala J."/>
            <person name="Wall K."/>
            <person name="Wessler S."/>
            <person name="Yang G."/>
            <person name="Yin T."/>
            <person name="Douglas C."/>
            <person name="Marra M."/>
            <person name="Sandberg G."/>
            <person name="Van de Peer Y."/>
            <person name="Rokhsar D."/>
        </authorList>
    </citation>
    <scope>NUCLEOTIDE SEQUENCE [LARGE SCALE GENOMIC DNA]</scope>
    <source>
        <strain evidence="7">cv. Nisqually</strain>
    </source>
</reference>
<dbReference type="PANTHER" id="PTHR31279:SF78">
    <property type="entry name" value="PROTEIN EXORDIUM-LIKE 2"/>
    <property type="match status" value="1"/>
</dbReference>
<evidence type="ECO:0000313" key="6">
    <source>
        <dbReference type="EMBL" id="PNT48845.1"/>
    </source>
</evidence>
<evidence type="ECO:0000256" key="3">
    <source>
        <dbReference type="ARBA" id="ARBA00022525"/>
    </source>
</evidence>
<evidence type="ECO:0000256" key="5">
    <source>
        <dbReference type="ARBA" id="ARBA00023591"/>
    </source>
</evidence>
<dbReference type="AlphaFoldDB" id="A0A2K2BGD4"/>
<evidence type="ECO:0000256" key="4">
    <source>
        <dbReference type="ARBA" id="ARBA00022729"/>
    </source>
</evidence>
<keyword evidence="7" id="KW-1185">Reference proteome</keyword>
<organism evidence="6 7">
    <name type="scientific">Populus trichocarpa</name>
    <name type="common">Western balsam poplar</name>
    <name type="synonym">Populus balsamifera subsp. trichocarpa</name>
    <dbReference type="NCBI Taxonomy" id="3694"/>
    <lineage>
        <taxon>Eukaryota</taxon>
        <taxon>Viridiplantae</taxon>
        <taxon>Streptophyta</taxon>
        <taxon>Embryophyta</taxon>
        <taxon>Tracheophyta</taxon>
        <taxon>Spermatophyta</taxon>
        <taxon>Magnoliopsida</taxon>
        <taxon>eudicotyledons</taxon>
        <taxon>Gunneridae</taxon>
        <taxon>Pentapetalae</taxon>
        <taxon>rosids</taxon>
        <taxon>fabids</taxon>
        <taxon>Malpighiales</taxon>
        <taxon>Salicaceae</taxon>
        <taxon>Saliceae</taxon>
        <taxon>Populus</taxon>
    </lineage>
</organism>